<keyword evidence="2" id="KW-1185">Reference proteome</keyword>
<sequence>MNGPQVRGSLVTNQLENHAALVGLHIDFSVFKVQPPSEYQDIGQSLSARRRNDADEGQSHLTAAQLGVLFNGLVPEIPNLIRAYGLRCSEIANSPTFNPKGTSQHGLFANEVGADGTAIWAAATSGDSAIAVHLLGCMLSRMWDAPEAISIWMQLIAERKQTLAASGNPIESATSRSITLTRDQIASWHTSIQAWRRTADEANARRQKQLLLIIDNLGIPVNTKSSLSESVLAAWIAAMVTVDNLVSGKPQRVQTGAPLLGLAAWHLYPDMIVFGRGRNSTAKQAPQHDPLVQQGGVLTLGIQDIRRSGDGIYWSLPLAYLRYYGQAAHSEACISSRTSRTSMDELVYVALGSLIRRWLAHAEDIQHAAELLVKLNDLVDISGNLGRDGTWISLLSRTARSFLTADPEAKAAKLQLIKCGRRRYPLFIDDPAADTIFGLSAPRTLFRLLPGNSARVALLRHIAQDFSDHRTLMVIQCKRGNPKSIWELASKTLISLRALQTASALYTELQNATVELKTAEQPLHEHQWIPEQKRGHRHFPFAGFLLTREQMFACISKFESGGFNFHPSAMNGVLAISSGNSLFVASGLLQDPCNPRSPYTIERVVGNLGKTGMALLVCPAVPQIRPLSDDVRLVNHHPFDGGEEDSFRETSLHISYTEWELPIDIGARGKRDVEAHYIEAAIGLYDRGKWVADLNILNIFKHRLSRIVPPCTHHREHSAPIDETSKFVTIDSWEELLDSPTEIGVVRARGNWQARLAAAAISIQRGHETRIVPEKTCWSCCLALKRIPPLNTKSDEDMDAQDDVFGIVPFLTDEEGSDSETDEKVNITMRKNVQKDCRPSFSGGGNSSEAARERNIVYIL</sequence>
<proteinExistence type="predicted"/>
<dbReference type="OrthoDB" id="5354164at2759"/>
<dbReference type="EMBL" id="MU005589">
    <property type="protein sequence ID" value="KAF2681915.1"/>
    <property type="molecule type" value="Genomic_DNA"/>
</dbReference>
<reference evidence="1" key="1">
    <citation type="journal article" date="2020" name="Stud. Mycol.">
        <title>101 Dothideomycetes genomes: a test case for predicting lifestyles and emergence of pathogens.</title>
        <authorList>
            <person name="Haridas S."/>
            <person name="Albert R."/>
            <person name="Binder M."/>
            <person name="Bloem J."/>
            <person name="Labutti K."/>
            <person name="Salamov A."/>
            <person name="Andreopoulos B."/>
            <person name="Baker S."/>
            <person name="Barry K."/>
            <person name="Bills G."/>
            <person name="Bluhm B."/>
            <person name="Cannon C."/>
            <person name="Castanera R."/>
            <person name="Culley D."/>
            <person name="Daum C."/>
            <person name="Ezra D."/>
            <person name="Gonzalez J."/>
            <person name="Henrissat B."/>
            <person name="Kuo A."/>
            <person name="Liang C."/>
            <person name="Lipzen A."/>
            <person name="Lutzoni F."/>
            <person name="Magnuson J."/>
            <person name="Mondo S."/>
            <person name="Nolan M."/>
            <person name="Ohm R."/>
            <person name="Pangilinan J."/>
            <person name="Park H.-J."/>
            <person name="Ramirez L."/>
            <person name="Alfaro M."/>
            <person name="Sun H."/>
            <person name="Tritt A."/>
            <person name="Yoshinaga Y."/>
            <person name="Zwiers L.-H."/>
            <person name="Turgeon B."/>
            <person name="Goodwin S."/>
            <person name="Spatafora J."/>
            <person name="Crous P."/>
            <person name="Grigoriev I."/>
        </authorList>
    </citation>
    <scope>NUCLEOTIDE SEQUENCE</scope>
    <source>
        <strain evidence="1">CBS 122367</strain>
    </source>
</reference>
<evidence type="ECO:0000313" key="2">
    <source>
        <dbReference type="Proteomes" id="UP000799291"/>
    </source>
</evidence>
<dbReference type="AlphaFoldDB" id="A0A6G1IUY2"/>
<evidence type="ECO:0000313" key="1">
    <source>
        <dbReference type="EMBL" id="KAF2681915.1"/>
    </source>
</evidence>
<dbReference type="Proteomes" id="UP000799291">
    <property type="component" value="Unassembled WGS sequence"/>
</dbReference>
<protein>
    <submittedName>
        <fullName evidence="1">Uncharacterized protein</fullName>
    </submittedName>
</protein>
<name>A0A6G1IUY2_9PLEO</name>
<organism evidence="1 2">
    <name type="scientific">Lentithecium fluviatile CBS 122367</name>
    <dbReference type="NCBI Taxonomy" id="1168545"/>
    <lineage>
        <taxon>Eukaryota</taxon>
        <taxon>Fungi</taxon>
        <taxon>Dikarya</taxon>
        <taxon>Ascomycota</taxon>
        <taxon>Pezizomycotina</taxon>
        <taxon>Dothideomycetes</taxon>
        <taxon>Pleosporomycetidae</taxon>
        <taxon>Pleosporales</taxon>
        <taxon>Massarineae</taxon>
        <taxon>Lentitheciaceae</taxon>
        <taxon>Lentithecium</taxon>
    </lineage>
</organism>
<gene>
    <name evidence="1" type="ORF">K458DRAFT_371176</name>
</gene>
<accession>A0A6G1IUY2</accession>